<dbReference type="SMART" id="SM00400">
    <property type="entry name" value="ZnF_CHCC"/>
    <property type="match status" value="1"/>
</dbReference>
<protein>
    <submittedName>
        <fullName evidence="3">CHC2 zinc finger</fullName>
    </submittedName>
</protein>
<dbReference type="OrthoDB" id="8536512at2"/>
<feature type="region of interest" description="Disordered" evidence="1">
    <location>
        <begin position="292"/>
        <end position="311"/>
    </location>
</feature>
<evidence type="ECO:0000259" key="2">
    <source>
        <dbReference type="SMART" id="SM00400"/>
    </source>
</evidence>
<dbReference type="GO" id="GO:0008270">
    <property type="term" value="F:zinc ion binding"/>
    <property type="evidence" value="ECO:0007669"/>
    <property type="project" value="InterPro"/>
</dbReference>
<feature type="domain" description="Zinc finger CHC2-type" evidence="2">
    <location>
        <begin position="30"/>
        <end position="84"/>
    </location>
</feature>
<dbReference type="GO" id="GO:0003899">
    <property type="term" value="F:DNA-directed RNA polymerase activity"/>
    <property type="evidence" value="ECO:0007669"/>
    <property type="project" value="InterPro"/>
</dbReference>
<evidence type="ECO:0000256" key="1">
    <source>
        <dbReference type="SAM" id="MobiDB-lite"/>
    </source>
</evidence>
<name>A0A1G7WGG0_9BACT</name>
<keyword evidence="4" id="KW-1185">Reference proteome</keyword>
<dbReference type="Proteomes" id="UP000198748">
    <property type="component" value="Unassembled WGS sequence"/>
</dbReference>
<dbReference type="GO" id="GO:0003677">
    <property type="term" value="F:DNA binding"/>
    <property type="evidence" value="ECO:0007669"/>
    <property type="project" value="InterPro"/>
</dbReference>
<dbReference type="EMBL" id="FNAN01000022">
    <property type="protein sequence ID" value="SDG71046.1"/>
    <property type="molecule type" value="Genomic_DNA"/>
</dbReference>
<sequence length="311" mass="35138">MTCEQTKKISIVDLLEHCHIRPQYVRGQDHWYLSPFRDEKTPSFKVNARLNLYYDHGNGQGGDIIDLGRTLFRCDTKALLEKLDSGLFPFQPQDPKSAGFHIRSGVTPARSIDQPAIQITAVKELGTNPAINQYLESRGIDLTVAKSYCQEVYYRVSDKNYFAAGFENRSGGYELRSAYFKGSTSPKDISHIENGHSTVCVLEGFMDFLSLLSLRKLEQIQTDFVVLNSVSLAERSVDIVKGYSTVFLYPDHDAAGKKLLEKFEKAGLNCVDASCIYKDYKDLNQMLVASKQLEKQPQHQHRPKKTRGLGL</sequence>
<reference evidence="4" key="1">
    <citation type="submission" date="2016-10" db="EMBL/GenBank/DDBJ databases">
        <authorList>
            <person name="Varghese N."/>
            <person name="Submissions S."/>
        </authorList>
    </citation>
    <scope>NUCLEOTIDE SEQUENCE [LARGE SCALE GENOMIC DNA]</scope>
    <source>
        <strain evidence="4">DSM 25329</strain>
    </source>
</reference>
<accession>A0A1G7WGG0</accession>
<dbReference type="Pfam" id="PF01807">
    <property type="entry name" value="Zn_ribbon_DnaG"/>
    <property type="match status" value="1"/>
</dbReference>
<dbReference type="STRING" id="659014.SAMN04487996_12238"/>
<dbReference type="InterPro" id="IPR036977">
    <property type="entry name" value="DNA_primase_Znf_CHC2"/>
</dbReference>
<evidence type="ECO:0000313" key="4">
    <source>
        <dbReference type="Proteomes" id="UP000198748"/>
    </source>
</evidence>
<feature type="compositionally biased region" description="Basic residues" evidence="1">
    <location>
        <begin position="298"/>
        <end position="311"/>
    </location>
</feature>
<organism evidence="3 4">
    <name type="scientific">Dyadobacter soli</name>
    <dbReference type="NCBI Taxonomy" id="659014"/>
    <lineage>
        <taxon>Bacteria</taxon>
        <taxon>Pseudomonadati</taxon>
        <taxon>Bacteroidota</taxon>
        <taxon>Cytophagia</taxon>
        <taxon>Cytophagales</taxon>
        <taxon>Spirosomataceae</taxon>
        <taxon>Dyadobacter</taxon>
    </lineage>
</organism>
<evidence type="ECO:0000313" key="3">
    <source>
        <dbReference type="EMBL" id="SDG71046.1"/>
    </source>
</evidence>
<dbReference type="Gene3D" id="3.40.1360.10">
    <property type="match status" value="1"/>
</dbReference>
<proteinExistence type="predicted"/>
<gene>
    <name evidence="3" type="ORF">SAMN04487996_12238</name>
</gene>
<dbReference type="InterPro" id="IPR002694">
    <property type="entry name" value="Znf_CHC2"/>
</dbReference>
<dbReference type="Gene3D" id="3.90.580.10">
    <property type="entry name" value="Zinc finger, CHC2-type domain"/>
    <property type="match status" value="1"/>
</dbReference>
<dbReference type="Pfam" id="PF13155">
    <property type="entry name" value="Toprim_2"/>
    <property type="match status" value="1"/>
</dbReference>
<dbReference type="RefSeq" id="WP_090156672.1">
    <property type="nucleotide sequence ID" value="NZ_FNAN01000022.1"/>
</dbReference>
<dbReference type="GO" id="GO:0006260">
    <property type="term" value="P:DNA replication"/>
    <property type="evidence" value="ECO:0007669"/>
    <property type="project" value="InterPro"/>
</dbReference>
<dbReference type="SUPFAM" id="SSF57783">
    <property type="entry name" value="Zinc beta-ribbon"/>
    <property type="match status" value="1"/>
</dbReference>
<dbReference type="AlphaFoldDB" id="A0A1G7WGG0"/>